<dbReference type="Pfam" id="PF00155">
    <property type="entry name" value="Aminotran_1_2"/>
    <property type="match status" value="1"/>
</dbReference>
<dbReference type="InterPro" id="IPR004839">
    <property type="entry name" value="Aminotransferase_I/II_large"/>
</dbReference>
<keyword evidence="4" id="KW-0663">Pyridoxal phosphate</keyword>
<evidence type="ECO:0000313" key="6">
    <source>
        <dbReference type="EMBL" id="MBP0437346.1"/>
    </source>
</evidence>
<dbReference type="CDD" id="cd00609">
    <property type="entry name" value="AAT_like"/>
    <property type="match status" value="1"/>
</dbReference>
<dbReference type="InterPro" id="IPR015424">
    <property type="entry name" value="PyrdxlP-dep_Trfase"/>
</dbReference>
<dbReference type="AlphaFoldDB" id="A0A8J7RHK2"/>
<dbReference type="Proteomes" id="UP000666240">
    <property type="component" value="Unassembled WGS sequence"/>
</dbReference>
<dbReference type="SUPFAM" id="SSF53383">
    <property type="entry name" value="PLP-dependent transferases"/>
    <property type="match status" value="1"/>
</dbReference>
<reference evidence="6" key="1">
    <citation type="submission" date="2021-03" db="EMBL/GenBank/DDBJ databases">
        <title>Genome sequencing and assembly of Tianweitania sediminis.</title>
        <authorList>
            <person name="Chhetri G."/>
        </authorList>
    </citation>
    <scope>NUCLEOTIDE SEQUENCE</scope>
    <source>
        <strain evidence="6">Z8</strain>
    </source>
</reference>
<dbReference type="Gene3D" id="3.40.640.10">
    <property type="entry name" value="Type I PLP-dependent aspartate aminotransferase-like (Major domain)"/>
    <property type="match status" value="1"/>
</dbReference>
<keyword evidence="7" id="KW-1185">Reference proteome</keyword>
<protein>
    <submittedName>
        <fullName evidence="6">PLP-dependent aminotransferase family protein</fullName>
    </submittedName>
</protein>
<dbReference type="GO" id="GO:0008483">
    <property type="term" value="F:transaminase activity"/>
    <property type="evidence" value="ECO:0007669"/>
    <property type="project" value="UniProtKB-KW"/>
</dbReference>
<dbReference type="InterPro" id="IPR015422">
    <property type="entry name" value="PyrdxlP-dep_Trfase_small"/>
</dbReference>
<proteinExistence type="predicted"/>
<evidence type="ECO:0000256" key="2">
    <source>
        <dbReference type="ARBA" id="ARBA00022576"/>
    </source>
</evidence>
<evidence type="ECO:0000259" key="5">
    <source>
        <dbReference type="Pfam" id="PF00155"/>
    </source>
</evidence>
<comment type="cofactor">
    <cofactor evidence="1">
        <name>pyridoxal 5'-phosphate</name>
        <dbReference type="ChEBI" id="CHEBI:597326"/>
    </cofactor>
</comment>
<comment type="caution">
    <text evidence="6">The sequence shown here is derived from an EMBL/GenBank/DDBJ whole genome shotgun (WGS) entry which is preliminary data.</text>
</comment>
<dbReference type="InterPro" id="IPR050859">
    <property type="entry name" value="Class-I_PLP-dep_aminotransf"/>
</dbReference>
<dbReference type="PANTHER" id="PTHR42790">
    <property type="entry name" value="AMINOTRANSFERASE"/>
    <property type="match status" value="1"/>
</dbReference>
<evidence type="ECO:0000313" key="7">
    <source>
        <dbReference type="Proteomes" id="UP000666240"/>
    </source>
</evidence>
<dbReference type="GO" id="GO:0030170">
    <property type="term" value="F:pyridoxal phosphate binding"/>
    <property type="evidence" value="ECO:0007669"/>
    <property type="project" value="InterPro"/>
</dbReference>
<accession>A0A8J7RHK2</accession>
<keyword evidence="2 6" id="KW-0032">Aminotransferase</keyword>
<keyword evidence="3" id="KW-0808">Transferase</keyword>
<name>A0A8J7RHK2_9HYPH</name>
<evidence type="ECO:0000256" key="3">
    <source>
        <dbReference type="ARBA" id="ARBA00022679"/>
    </source>
</evidence>
<dbReference type="PANTHER" id="PTHR42790:SF19">
    <property type="entry name" value="KYNURENINE_ALPHA-AMINOADIPATE AMINOTRANSFERASE, MITOCHONDRIAL"/>
    <property type="match status" value="1"/>
</dbReference>
<evidence type="ECO:0000256" key="1">
    <source>
        <dbReference type="ARBA" id="ARBA00001933"/>
    </source>
</evidence>
<dbReference type="RefSeq" id="WP_209333363.1">
    <property type="nucleotide sequence ID" value="NZ_JAGIYY010000001.1"/>
</dbReference>
<organism evidence="6 7">
    <name type="scientific">Tianweitania sediminis</name>
    <dbReference type="NCBI Taxonomy" id="1502156"/>
    <lineage>
        <taxon>Bacteria</taxon>
        <taxon>Pseudomonadati</taxon>
        <taxon>Pseudomonadota</taxon>
        <taxon>Alphaproteobacteria</taxon>
        <taxon>Hyphomicrobiales</taxon>
        <taxon>Phyllobacteriaceae</taxon>
        <taxon>Tianweitania</taxon>
    </lineage>
</organism>
<evidence type="ECO:0000256" key="4">
    <source>
        <dbReference type="ARBA" id="ARBA00022898"/>
    </source>
</evidence>
<dbReference type="GO" id="GO:1901605">
    <property type="term" value="P:alpha-amino acid metabolic process"/>
    <property type="evidence" value="ECO:0007669"/>
    <property type="project" value="TreeGrafter"/>
</dbReference>
<dbReference type="Gene3D" id="3.90.1150.10">
    <property type="entry name" value="Aspartate Aminotransferase, domain 1"/>
    <property type="match status" value="1"/>
</dbReference>
<feature type="domain" description="Aminotransferase class I/classII large" evidence="5">
    <location>
        <begin position="18"/>
        <end position="356"/>
    </location>
</feature>
<sequence length="371" mass="40545">MNLAGGLPDPATYPAEELADIAARAVRDHGPEVLGYSRIDGLPALRDRLAARFSDAHVQLTRENVLVTTAGMQALDLVGKVLLEPSGRITAHSPTYLGAIDAWKPYRPQYRPFTPDGSEDYNQVFSGAQFVYTVPNFSNPSGRLVDVDQRRTMVEAAHLTGTWLVEDDPYGGLYYEGEPLPRLLSLSGERQGPVGNNPYRGPVIYTGTLSKEVAPGLRIGWVIAAPEMIAAMVMAKQGSDMCTSGLTQRIALMAMEAGLAERMQPRILALYRERRDALCQALSDHLAASFTWQKPQGGMFVWAVARDPDLDTDALMRVGLEEGVCITPSSVFDVTGRNHGAMRINFTFNSPERIVEGIKRLAKAVARLSSK</sequence>
<dbReference type="EMBL" id="JAGIYY010000001">
    <property type="protein sequence ID" value="MBP0437346.1"/>
    <property type="molecule type" value="Genomic_DNA"/>
</dbReference>
<dbReference type="InterPro" id="IPR015421">
    <property type="entry name" value="PyrdxlP-dep_Trfase_major"/>
</dbReference>
<gene>
    <name evidence="6" type="ORF">J5Y06_01610</name>
</gene>